<dbReference type="KEGG" id="mac:MA_1895"/>
<dbReference type="EnsemblBacteria" id="AAM05300">
    <property type="protein sequence ID" value="AAM05300"/>
    <property type="gene ID" value="MA_1895"/>
</dbReference>
<reference evidence="3 4" key="1">
    <citation type="journal article" date="2002" name="Genome Res.">
        <title>The genome of Methanosarcina acetivorans reveals extensive metabolic and physiological diversity.</title>
        <authorList>
            <person name="Galagan J.E."/>
            <person name="Nusbaum C."/>
            <person name="Roy A."/>
            <person name="Endrizzi M.G."/>
            <person name="Macdonald P."/>
            <person name="FitzHugh W."/>
            <person name="Calvo S."/>
            <person name="Engels R."/>
            <person name="Smirnov S."/>
            <person name="Atnoor D."/>
            <person name="Brown A."/>
            <person name="Allen N."/>
            <person name="Naylor J."/>
            <person name="Stange-Thomann N."/>
            <person name="DeArellano K."/>
            <person name="Johnson R."/>
            <person name="Linton L."/>
            <person name="McEwan P."/>
            <person name="McKernan K."/>
            <person name="Talamas J."/>
            <person name="Tirrell A."/>
            <person name="Ye W."/>
            <person name="Zimmer A."/>
            <person name="Barber R.D."/>
            <person name="Cann I."/>
            <person name="Graham D.E."/>
            <person name="Grahame D.A."/>
            <person name="Guss A."/>
            <person name="Hedderich R."/>
            <person name="Ingram-Smith C."/>
            <person name="Kuettner C.H."/>
            <person name="Krzycki J.A."/>
            <person name="Leigh J.A."/>
            <person name="Li W."/>
            <person name="Liu J."/>
            <person name="Mukhopadhyay B."/>
            <person name="Reeve J.N."/>
            <person name="Smith K."/>
            <person name="Springer T.A."/>
            <person name="Umayam L.A."/>
            <person name="White O."/>
            <person name="White R.H."/>
            <person name="de Macario E.C."/>
            <person name="Ferry J.G."/>
            <person name="Jarrell K.F."/>
            <person name="Jing H."/>
            <person name="Macario A.J.L."/>
            <person name="Paulsen I."/>
            <person name="Pritchett M."/>
            <person name="Sowers K.R."/>
            <person name="Swanson R.V."/>
            <person name="Zinder S.H."/>
            <person name="Lander E."/>
            <person name="Metcalf W.W."/>
            <person name="Birren B."/>
        </authorList>
    </citation>
    <scope>NUCLEOTIDE SEQUENCE [LARGE SCALE GENOMIC DNA]</scope>
    <source>
        <strain evidence="4">ATCC 35395 / DSM 2834 / JCM 12185 / C2A</strain>
    </source>
</reference>
<dbReference type="InParanoid" id="Q8TPL3"/>
<feature type="compositionally biased region" description="Basic and acidic residues" evidence="1">
    <location>
        <begin position="609"/>
        <end position="639"/>
    </location>
</feature>
<feature type="region of interest" description="Disordered" evidence="1">
    <location>
        <begin position="583"/>
        <end position="639"/>
    </location>
</feature>
<protein>
    <recommendedName>
        <fullName evidence="2">DUF927 domain-containing protein</fullName>
    </recommendedName>
</protein>
<dbReference type="HOGENOM" id="CLU_428038_0_0_2"/>
<evidence type="ECO:0000256" key="1">
    <source>
        <dbReference type="SAM" id="MobiDB-lite"/>
    </source>
</evidence>
<evidence type="ECO:0000313" key="4">
    <source>
        <dbReference type="Proteomes" id="UP000002487"/>
    </source>
</evidence>
<name>Q8TPL3_METAC</name>
<dbReference type="EMBL" id="AE010299">
    <property type="protein sequence ID" value="AAM05300.1"/>
    <property type="molecule type" value="Genomic_DNA"/>
</dbReference>
<dbReference type="RefSeq" id="WP_011021894.1">
    <property type="nucleotide sequence ID" value="NC_003552.1"/>
</dbReference>
<dbReference type="GeneID" id="1473784"/>
<keyword evidence="4" id="KW-1185">Reference proteome</keyword>
<accession>Q8TPL3</accession>
<dbReference type="AlphaFoldDB" id="Q8TPL3"/>
<evidence type="ECO:0000313" key="3">
    <source>
        <dbReference type="EMBL" id="AAM05300.1"/>
    </source>
</evidence>
<sequence>MNGICKISYEKNEEGKTEEKPIVLAQRPVYITSKFKNFDKNVTLKEKEFLGIEIHSKNGKIEELVVTPEDIFTKGKKGLGGLYNKKLLHFEDKEKDLAKFFVSFYDLNEDILKESVFADKNGWNADFTQFVFGNRVYFEGGFKDIHIPEKFKNDVTKGISSKGDIKEFERLTQKLFNTKAYRHLSYIAILSLVLRIIGAESILINIYSQTTVGKTLICRLVMSQYGFAPEKGNNGLVHAAAGSKSGFESLLYGYNDRPVYFDESKSEDKEEKNSAGLSIYDIVNGLSRILSNQDNTVKNSRDHTNCVFMTSEFPIINTTDQQGKQVRTRFIEAETYIPDMGIEDIKLLEDAMVDHYGLFSETIMEIIFKYKDELRDLYKKYQTELSKKGLTKIESRISKFYASIMLGGFLFEKTLERLNEKYGTTFEIQGFEETEKHFFEEELNERPVETLDITTLKTILNLVNSEYEKYFANVIPPSQPRIGWLETNSKTNRYELVILKDKLMNEVLKDRKESFNQMCKAWNKLEVINPYSRGDRGNKYTRPKIYSTSDGKSLSGDVVVFYVDRLLVILGLTPKDVLKNLGTDGEYERDNKHGAEDKTAVVLPDFSTDIEKPSTPERHKEMSDEMVAKMRSESEALSN</sequence>
<feature type="compositionally biased region" description="Basic and acidic residues" evidence="1">
    <location>
        <begin position="586"/>
        <end position="599"/>
    </location>
</feature>
<feature type="domain" description="DUF927" evidence="2">
    <location>
        <begin position="2"/>
        <end position="301"/>
    </location>
</feature>
<evidence type="ECO:0000259" key="2">
    <source>
        <dbReference type="Pfam" id="PF06048"/>
    </source>
</evidence>
<dbReference type="InterPro" id="IPR009270">
    <property type="entry name" value="DUF927"/>
</dbReference>
<dbReference type="Pfam" id="PF06048">
    <property type="entry name" value="DUF927"/>
    <property type="match status" value="1"/>
</dbReference>
<organism evidence="3 4">
    <name type="scientific">Methanosarcina acetivorans (strain ATCC 35395 / DSM 2834 / JCM 12185 / C2A)</name>
    <dbReference type="NCBI Taxonomy" id="188937"/>
    <lineage>
        <taxon>Archaea</taxon>
        <taxon>Methanobacteriati</taxon>
        <taxon>Methanobacteriota</taxon>
        <taxon>Stenosarchaea group</taxon>
        <taxon>Methanomicrobia</taxon>
        <taxon>Methanosarcinales</taxon>
        <taxon>Methanosarcinaceae</taxon>
        <taxon>Methanosarcina</taxon>
    </lineage>
</organism>
<gene>
    <name evidence="3" type="ordered locus">MA_1895</name>
</gene>
<dbReference type="Proteomes" id="UP000002487">
    <property type="component" value="Chromosome"/>
</dbReference>
<proteinExistence type="predicted"/>